<keyword evidence="2" id="KW-0560">Oxidoreductase</keyword>
<dbReference type="GeneID" id="29990050"/>
<accession>A0A2P4ZC75</accession>
<name>A0A2P4ZC75_9HYPO</name>
<evidence type="ECO:0000256" key="1">
    <source>
        <dbReference type="ARBA" id="ARBA00006484"/>
    </source>
</evidence>
<dbReference type="PANTHER" id="PTHR24320">
    <property type="entry name" value="RETINOL DEHYDROGENASE"/>
    <property type="match status" value="1"/>
</dbReference>
<dbReference type="RefSeq" id="XP_018656790.1">
    <property type="nucleotide sequence ID" value="XM_018809967.1"/>
</dbReference>
<proteinExistence type="inferred from homology"/>
<keyword evidence="4" id="KW-1185">Reference proteome</keyword>
<dbReference type="STRING" id="398673.A0A2P4ZC75"/>
<dbReference type="Pfam" id="PF00106">
    <property type="entry name" value="adh_short"/>
    <property type="match status" value="1"/>
</dbReference>
<dbReference type="GO" id="GO:0016491">
    <property type="term" value="F:oxidoreductase activity"/>
    <property type="evidence" value="ECO:0007669"/>
    <property type="project" value="UniProtKB-KW"/>
</dbReference>
<dbReference type="PANTHER" id="PTHR24320:SF283">
    <property type="entry name" value="RETINOL DEHYDROGENASE 11"/>
    <property type="match status" value="1"/>
</dbReference>
<dbReference type="InterPro" id="IPR002347">
    <property type="entry name" value="SDR_fam"/>
</dbReference>
<protein>
    <submittedName>
        <fullName evidence="3">Short-chain dehydrogenase</fullName>
    </submittedName>
</protein>
<evidence type="ECO:0000256" key="2">
    <source>
        <dbReference type="ARBA" id="ARBA00023002"/>
    </source>
</evidence>
<comment type="caution">
    <text evidence="3">The sequence shown here is derived from an EMBL/GenBank/DDBJ whole genome shotgun (WGS) entry which is preliminary data.</text>
</comment>
<dbReference type="Proteomes" id="UP000054821">
    <property type="component" value="Unassembled WGS sequence"/>
</dbReference>
<dbReference type="SUPFAM" id="SSF51735">
    <property type="entry name" value="NAD(P)-binding Rossmann-fold domains"/>
    <property type="match status" value="1"/>
</dbReference>
<comment type="similarity">
    <text evidence="1">Belongs to the short-chain dehydrogenases/reductases (SDR) family.</text>
</comment>
<evidence type="ECO:0000313" key="3">
    <source>
        <dbReference type="EMBL" id="PON21898.1"/>
    </source>
</evidence>
<sequence length="338" mass="36625">MSNVEWRFDTTGVSVVRAFSDRVNKKTILITGPSPGGIGAKIPTDLSEGASPAHIILAGRDLVKIQPLVAELHKLNASIRVDLIQLDLASFESVRKAAKEIADLTNQIHYVFNNAGIMAVKDFTKTVDGIEAQFAINHVGHFLLTGLLLPLITKASTAAAASGDHSLPVRIINMTSNGYIFQGVRFNDYNFQDGKEYDPWVGYGQAKSANIIFAKVLSKMLEGFNATSFSATPGLVLETNLQSTVDRDVWASVGEAYDKAWEGRDKPPFEEPKPLACGASTPLRAALDPTLSSTPGEYLMDCKIMDESAKLGHIKGSEVGQNLWELSEKLVGQTFSIN</sequence>
<evidence type="ECO:0000313" key="4">
    <source>
        <dbReference type="Proteomes" id="UP000054821"/>
    </source>
</evidence>
<dbReference type="AlphaFoldDB" id="A0A2P4ZC75"/>
<reference evidence="3 4" key="1">
    <citation type="journal article" date="2016" name="Genome Announc.">
        <title>Draft Whole-Genome Sequence of Trichoderma gamsii T6085, a Promising Biocontrol Agent of Fusarium Head Blight on Wheat.</title>
        <authorList>
            <person name="Baroncelli R."/>
            <person name="Zapparata A."/>
            <person name="Piaggeschi G."/>
            <person name="Sarrocco S."/>
            <person name="Vannacci G."/>
        </authorList>
    </citation>
    <scope>NUCLEOTIDE SEQUENCE [LARGE SCALE GENOMIC DNA]</scope>
    <source>
        <strain evidence="3 4">T6085</strain>
    </source>
</reference>
<gene>
    <name evidence="3" type="ORF">TGAM01_v209154</name>
</gene>
<dbReference type="Gene3D" id="3.40.50.720">
    <property type="entry name" value="NAD(P)-binding Rossmann-like Domain"/>
    <property type="match status" value="1"/>
</dbReference>
<dbReference type="InterPro" id="IPR036291">
    <property type="entry name" value="NAD(P)-bd_dom_sf"/>
</dbReference>
<organism evidence="3 4">
    <name type="scientific">Trichoderma gamsii</name>
    <dbReference type="NCBI Taxonomy" id="398673"/>
    <lineage>
        <taxon>Eukaryota</taxon>
        <taxon>Fungi</taxon>
        <taxon>Dikarya</taxon>
        <taxon>Ascomycota</taxon>
        <taxon>Pezizomycotina</taxon>
        <taxon>Sordariomycetes</taxon>
        <taxon>Hypocreomycetidae</taxon>
        <taxon>Hypocreales</taxon>
        <taxon>Hypocreaceae</taxon>
        <taxon>Trichoderma</taxon>
    </lineage>
</organism>
<dbReference type="EMBL" id="JPDN02000043">
    <property type="protein sequence ID" value="PON21898.1"/>
    <property type="molecule type" value="Genomic_DNA"/>
</dbReference>